<dbReference type="SUPFAM" id="SSF50621">
    <property type="entry name" value="Alanine racemase C-terminal domain-like"/>
    <property type="match status" value="1"/>
</dbReference>
<keyword evidence="3 4" id="KW-0413">Isomerase</keyword>
<dbReference type="PANTHER" id="PTHR30511:SF0">
    <property type="entry name" value="ALANINE RACEMASE, CATABOLIC-RELATED"/>
    <property type="match status" value="1"/>
</dbReference>
<dbReference type="Pfam" id="PF00842">
    <property type="entry name" value="Ala_racemase_C"/>
    <property type="match status" value="1"/>
</dbReference>
<dbReference type="SMART" id="SM01005">
    <property type="entry name" value="Ala_racemase_C"/>
    <property type="match status" value="1"/>
</dbReference>
<feature type="modified residue" description="N6-(pyridoxal phosphate)lysine" evidence="4">
    <location>
        <position position="36"/>
    </location>
</feature>
<dbReference type="RefSeq" id="WP_378243664.1">
    <property type="nucleotide sequence ID" value="NZ_JBHSKF010000001.1"/>
</dbReference>
<dbReference type="Proteomes" id="UP001596157">
    <property type="component" value="Unassembled WGS sequence"/>
</dbReference>
<dbReference type="HAMAP" id="MF_01201">
    <property type="entry name" value="Ala_racemase"/>
    <property type="match status" value="1"/>
</dbReference>
<feature type="binding site" evidence="4">
    <location>
        <position position="298"/>
    </location>
    <ligand>
        <name>substrate</name>
    </ligand>
</feature>
<evidence type="ECO:0000256" key="4">
    <source>
        <dbReference type="HAMAP-Rule" id="MF_01201"/>
    </source>
</evidence>
<evidence type="ECO:0000313" key="6">
    <source>
        <dbReference type="EMBL" id="MFC5286117.1"/>
    </source>
</evidence>
<keyword evidence="2 4" id="KW-0663">Pyridoxal phosphate</keyword>
<dbReference type="EMBL" id="JBHSKF010000001">
    <property type="protein sequence ID" value="MFC5286117.1"/>
    <property type="molecule type" value="Genomic_DNA"/>
</dbReference>
<dbReference type="SUPFAM" id="SSF51419">
    <property type="entry name" value="PLP-binding barrel"/>
    <property type="match status" value="1"/>
</dbReference>
<comment type="catalytic activity">
    <reaction evidence="4">
        <text>L-alanine = D-alanine</text>
        <dbReference type="Rhea" id="RHEA:20249"/>
        <dbReference type="ChEBI" id="CHEBI:57416"/>
        <dbReference type="ChEBI" id="CHEBI:57972"/>
        <dbReference type="EC" id="5.1.1.1"/>
    </reaction>
</comment>
<proteinExistence type="inferred from homology"/>
<feature type="active site" description="Proton acceptor; specific for D-alanine" evidence="4">
    <location>
        <position position="36"/>
    </location>
</feature>
<dbReference type="Gene3D" id="3.20.20.10">
    <property type="entry name" value="Alanine racemase"/>
    <property type="match status" value="1"/>
</dbReference>
<evidence type="ECO:0000313" key="7">
    <source>
        <dbReference type="Proteomes" id="UP001596157"/>
    </source>
</evidence>
<gene>
    <name evidence="6" type="primary">alr</name>
    <name evidence="6" type="ORF">ACFPM7_03565</name>
</gene>
<accession>A0ABW0EGM0</accession>
<evidence type="ECO:0000256" key="3">
    <source>
        <dbReference type="ARBA" id="ARBA00023235"/>
    </source>
</evidence>
<comment type="similarity">
    <text evidence="4">Belongs to the alanine racemase family.</text>
</comment>
<dbReference type="InterPro" id="IPR020622">
    <property type="entry name" value="Ala_racemase_pyridoxalP-BS"/>
</dbReference>
<dbReference type="PANTHER" id="PTHR30511">
    <property type="entry name" value="ALANINE RACEMASE"/>
    <property type="match status" value="1"/>
</dbReference>
<dbReference type="PRINTS" id="PR00992">
    <property type="entry name" value="ALARACEMASE"/>
</dbReference>
<dbReference type="Pfam" id="PF01168">
    <property type="entry name" value="Ala_racemase_N"/>
    <property type="match status" value="1"/>
</dbReference>
<dbReference type="InterPro" id="IPR029066">
    <property type="entry name" value="PLP-binding_barrel"/>
</dbReference>
<protein>
    <recommendedName>
        <fullName evidence="4">Alanine racemase</fullName>
        <ecNumber evidence="4">5.1.1.1</ecNumber>
    </recommendedName>
</protein>
<keyword evidence="7" id="KW-1185">Reference proteome</keyword>
<dbReference type="InterPro" id="IPR011079">
    <property type="entry name" value="Ala_racemase_C"/>
</dbReference>
<reference evidence="7" key="1">
    <citation type="journal article" date="2019" name="Int. J. Syst. Evol. Microbiol.">
        <title>The Global Catalogue of Microorganisms (GCM) 10K type strain sequencing project: providing services to taxonomists for standard genome sequencing and annotation.</title>
        <authorList>
            <consortium name="The Broad Institute Genomics Platform"/>
            <consortium name="The Broad Institute Genome Sequencing Center for Infectious Disease"/>
            <person name="Wu L."/>
            <person name="Ma J."/>
        </authorList>
    </citation>
    <scope>NUCLEOTIDE SEQUENCE [LARGE SCALE GENOMIC DNA]</scope>
    <source>
        <strain evidence="7">CCUG 59778</strain>
    </source>
</reference>
<comment type="cofactor">
    <cofactor evidence="1 4">
        <name>pyridoxal 5'-phosphate</name>
        <dbReference type="ChEBI" id="CHEBI:597326"/>
    </cofactor>
</comment>
<dbReference type="InterPro" id="IPR000821">
    <property type="entry name" value="Ala_racemase"/>
</dbReference>
<dbReference type="Gene3D" id="2.40.37.10">
    <property type="entry name" value="Lyase, Ornithine Decarboxylase, Chain A, domain 1"/>
    <property type="match status" value="1"/>
</dbReference>
<feature type="binding site" evidence="4">
    <location>
        <position position="126"/>
    </location>
    <ligand>
        <name>substrate</name>
    </ligand>
</feature>
<sequence length="359" mass="37856">MAEPRAEVVIDLDAVRANVARLVELAGPAETMVVVKADGYGHGAVEVGRAALEAGASWLGTAALAEALQLRAAGIDAPVLCWLDAVGTDMRAAADAGIDVSVSTVEQLKAASGARLHLKVDTGLGRSGCPAALWPELVRAAAESGERVHAIWSHLACADVPGHPSIDAQAERFARAYGEALVAGLEPRRHIANSAATLTRPDLRFDMVRTGIAGYGLNPVPGGESLTPAMTFRSSVVSVKEIAAGESVSYGHTWTAERDTRLALVPVGYADGVPRLLSGRFSVLLNGERRPVRGRVCMDQIAVECDAATRPGDEVVLFGPGTRGEPTATEWAETIGTIDYEIVTGMYRSRVSRAYRGRR</sequence>
<feature type="active site" description="Proton acceptor; specific for L-alanine" evidence="4">
    <location>
        <position position="250"/>
    </location>
</feature>
<comment type="function">
    <text evidence="4">Catalyzes the interconversion of L-alanine and D-alanine. May also act on other amino acids.</text>
</comment>
<comment type="caution">
    <text evidence="6">The sequence shown here is derived from an EMBL/GenBank/DDBJ whole genome shotgun (WGS) entry which is preliminary data.</text>
</comment>
<dbReference type="InterPro" id="IPR001608">
    <property type="entry name" value="Ala_racemase_N"/>
</dbReference>
<evidence type="ECO:0000256" key="2">
    <source>
        <dbReference type="ARBA" id="ARBA00022898"/>
    </source>
</evidence>
<dbReference type="PROSITE" id="PS00395">
    <property type="entry name" value="ALANINE_RACEMASE"/>
    <property type="match status" value="1"/>
</dbReference>
<evidence type="ECO:0000259" key="5">
    <source>
        <dbReference type="SMART" id="SM01005"/>
    </source>
</evidence>
<comment type="pathway">
    <text evidence="4">Amino-acid biosynthesis; D-alanine biosynthesis; D-alanine from L-alanine: step 1/1.</text>
</comment>
<feature type="domain" description="Alanine racemase C-terminal" evidence="5">
    <location>
        <begin position="229"/>
        <end position="356"/>
    </location>
</feature>
<evidence type="ECO:0000256" key="1">
    <source>
        <dbReference type="ARBA" id="ARBA00001933"/>
    </source>
</evidence>
<dbReference type="InterPro" id="IPR009006">
    <property type="entry name" value="Ala_racemase/Decarboxylase_C"/>
</dbReference>
<organism evidence="6 7">
    <name type="scientific">Actinokineospora guangxiensis</name>
    <dbReference type="NCBI Taxonomy" id="1490288"/>
    <lineage>
        <taxon>Bacteria</taxon>
        <taxon>Bacillati</taxon>
        <taxon>Actinomycetota</taxon>
        <taxon>Actinomycetes</taxon>
        <taxon>Pseudonocardiales</taxon>
        <taxon>Pseudonocardiaceae</taxon>
        <taxon>Actinokineospora</taxon>
    </lineage>
</organism>
<dbReference type="CDD" id="cd00430">
    <property type="entry name" value="PLPDE_III_AR"/>
    <property type="match status" value="1"/>
</dbReference>
<name>A0ABW0EGM0_9PSEU</name>
<dbReference type="GO" id="GO:0008784">
    <property type="term" value="F:alanine racemase activity"/>
    <property type="evidence" value="ECO:0007669"/>
    <property type="project" value="UniProtKB-EC"/>
</dbReference>
<dbReference type="EC" id="5.1.1.1" evidence="4"/>
<dbReference type="NCBIfam" id="TIGR00492">
    <property type="entry name" value="alr"/>
    <property type="match status" value="1"/>
</dbReference>